<keyword evidence="2" id="KW-1185">Reference proteome</keyword>
<dbReference type="EMBL" id="NHNT01000005">
    <property type="protein sequence ID" value="OUZ39178.1"/>
    <property type="molecule type" value="Genomic_DNA"/>
</dbReference>
<accession>A0ABX3ZHY2</accession>
<dbReference type="RefSeq" id="WP_087617379.1">
    <property type="nucleotide sequence ID" value="NZ_JAFBEY010000001.1"/>
</dbReference>
<evidence type="ECO:0000313" key="2">
    <source>
        <dbReference type="Proteomes" id="UP000196594"/>
    </source>
</evidence>
<evidence type="ECO:0008006" key="3">
    <source>
        <dbReference type="Google" id="ProtNLM"/>
    </source>
</evidence>
<protein>
    <recommendedName>
        <fullName evidence="3">AP2 domain-containing protein</fullName>
    </recommendedName>
</protein>
<name>A0ABX3ZHY2_9BACL</name>
<comment type="caution">
    <text evidence="1">The sequence shown here is derived from an EMBL/GenBank/DDBJ whole genome shotgun (WGS) entry which is preliminary data.</text>
</comment>
<gene>
    <name evidence="1" type="ORF">CBM15_09975</name>
</gene>
<reference evidence="1 2" key="1">
    <citation type="journal article" date="2017" name="Int. J. Syst. Evol. Microbiol.">
        <title>Solibacillus kalamii sp. nov., isolated from a high-efficiency particulate arrestance filter system used in the International Space Station.</title>
        <authorList>
            <person name="Checinska Sielaff A."/>
            <person name="Kumar R.M."/>
            <person name="Pal D."/>
            <person name="Mayilraj S."/>
            <person name="Venkateswaran K."/>
        </authorList>
    </citation>
    <scope>NUCLEOTIDE SEQUENCE [LARGE SCALE GENOMIC DNA]</scope>
    <source>
        <strain evidence="1 2">ISSFR-015</strain>
    </source>
</reference>
<evidence type="ECO:0000313" key="1">
    <source>
        <dbReference type="EMBL" id="OUZ39178.1"/>
    </source>
</evidence>
<sequence length="244" mass="27873">MTTNTIPKIKQGEVLKATAFKNPGAGAIEFARRYIGPGHEYDEMLEIMAEVIDGNFVEFHDKKVKRCQCCGFYYRDKTKNNSSTTCSIECKASKDAVLKTLTRRAKKEQAGTARKTYKDGRYYGGEYSFWCNDEAMFEYDRKHGIYAQGDNLEAVIATAVKRAQMGGKKRVTTDFNLYEKNWSNAEYKPSKQYFGNTKPTAGGVEIVKRSATDIEADLIERYGEKHLAKMRKRAFDHARETKRI</sequence>
<organism evidence="1 2">
    <name type="scientific">Solibacillus kalamii</name>
    <dbReference type="NCBI Taxonomy" id="1748298"/>
    <lineage>
        <taxon>Bacteria</taxon>
        <taxon>Bacillati</taxon>
        <taxon>Bacillota</taxon>
        <taxon>Bacilli</taxon>
        <taxon>Bacillales</taxon>
        <taxon>Caryophanaceae</taxon>
        <taxon>Solibacillus</taxon>
    </lineage>
</organism>
<dbReference type="Proteomes" id="UP000196594">
    <property type="component" value="Unassembled WGS sequence"/>
</dbReference>
<proteinExistence type="predicted"/>